<reference evidence="2 3" key="1">
    <citation type="submission" date="2020-03" db="EMBL/GenBank/DDBJ databases">
        <authorList>
            <consortium name="Genoscope - CEA"/>
            <person name="William W."/>
        </authorList>
    </citation>
    <scope>NUCLEOTIDE SEQUENCE [LARGE SCALE GENOMIC DNA]</scope>
    <source>
        <strain evidence="3">DSM 16959</strain>
    </source>
</reference>
<name>A0A6S6XTK0_9PROT</name>
<accession>A0A6S6XTK0</accession>
<dbReference type="Proteomes" id="UP000515733">
    <property type="component" value="Chromosome"/>
</dbReference>
<feature type="compositionally biased region" description="Basic residues" evidence="1">
    <location>
        <begin position="1"/>
        <end position="18"/>
    </location>
</feature>
<proteinExistence type="predicted"/>
<evidence type="ECO:0000313" key="2">
    <source>
        <dbReference type="EMBL" id="CAB1368090.1"/>
    </source>
</evidence>
<dbReference type="AntiFam" id="ANF00057">
    <property type="entry name" value="Translation of E. coli type CRISPR repeat"/>
</dbReference>
<sequence length="86" mass="9117">MRGTRTGHCRHLSRRRFIPAHAGNTYGAGASNGAGTVHPRACGEHQSSGRRAGAADGSSPRMRGTHRNLFVGDLDNRFIPAHAGNT</sequence>
<dbReference type="KEGG" id="doe:DENOEST_0925"/>
<dbReference type="AlphaFoldDB" id="A0A6S6XTK0"/>
<organism evidence="2 3">
    <name type="scientific">Denitratisoma oestradiolicum</name>
    <dbReference type="NCBI Taxonomy" id="311182"/>
    <lineage>
        <taxon>Bacteria</taxon>
        <taxon>Pseudomonadati</taxon>
        <taxon>Pseudomonadota</taxon>
        <taxon>Betaproteobacteria</taxon>
        <taxon>Nitrosomonadales</taxon>
        <taxon>Sterolibacteriaceae</taxon>
        <taxon>Denitratisoma</taxon>
    </lineage>
</organism>
<gene>
    <name evidence="2" type="ORF">DENOEST_0925</name>
</gene>
<keyword evidence="3" id="KW-1185">Reference proteome</keyword>
<dbReference type="AntiFam" id="ANF00006">
    <property type="entry name" value="Translation of CRISPR region"/>
</dbReference>
<evidence type="ECO:0000313" key="3">
    <source>
        <dbReference type="Proteomes" id="UP000515733"/>
    </source>
</evidence>
<dbReference type="EMBL" id="LR778301">
    <property type="protein sequence ID" value="CAB1368090.1"/>
    <property type="molecule type" value="Genomic_DNA"/>
</dbReference>
<evidence type="ECO:0000256" key="1">
    <source>
        <dbReference type="SAM" id="MobiDB-lite"/>
    </source>
</evidence>
<feature type="region of interest" description="Disordered" evidence="1">
    <location>
        <begin position="1"/>
        <end position="66"/>
    </location>
</feature>
<protein>
    <submittedName>
        <fullName evidence="2">Uncharacterized protein</fullName>
    </submittedName>
</protein>